<reference evidence="8 10" key="1">
    <citation type="submission" date="2006-04" db="EMBL/GenBank/DDBJ databases">
        <authorList>
            <person name="Nierman W.C."/>
        </authorList>
    </citation>
    <scope>NUCLEOTIDE SEQUENCE [LARGE SCALE GENOMIC DNA]</scope>
    <source>
        <strain evidence="8 10">DW4/3-1</strain>
    </source>
</reference>
<protein>
    <submittedName>
        <fullName evidence="7">Protein kinase domain protein</fullName>
    </submittedName>
    <submittedName>
        <fullName evidence="8">Serine/threonine-protein kinase Pkn6, putative</fullName>
        <ecNumber evidence="8">2.7.11.1</ecNumber>
    </submittedName>
</protein>
<dbReference type="InterPro" id="IPR011009">
    <property type="entry name" value="Kinase-like_dom_sf"/>
</dbReference>
<dbReference type="SMART" id="SM00220">
    <property type="entry name" value="S_TKc"/>
    <property type="match status" value="1"/>
</dbReference>
<evidence type="ECO:0000259" key="6">
    <source>
        <dbReference type="PROSITE" id="PS50011"/>
    </source>
</evidence>
<dbReference type="PROSITE" id="PS50011">
    <property type="entry name" value="PROTEIN_KINASE_DOM"/>
    <property type="match status" value="1"/>
</dbReference>
<evidence type="ECO:0000313" key="8">
    <source>
        <dbReference type="EMBL" id="EAU65828.1"/>
    </source>
</evidence>
<dbReference type="Proteomes" id="UP000001351">
    <property type="component" value="Chromosome"/>
</dbReference>
<dbReference type="OrthoDB" id="5521996at2"/>
<dbReference type="SUPFAM" id="SSF56112">
    <property type="entry name" value="Protein kinase-like (PK-like)"/>
    <property type="match status" value="1"/>
</dbReference>
<organism evidence="8 10">
    <name type="scientific">Stigmatella aurantiaca (strain DW4/3-1)</name>
    <dbReference type="NCBI Taxonomy" id="378806"/>
    <lineage>
        <taxon>Bacteria</taxon>
        <taxon>Pseudomonadati</taxon>
        <taxon>Myxococcota</taxon>
        <taxon>Myxococcia</taxon>
        <taxon>Myxococcales</taxon>
        <taxon>Cystobacterineae</taxon>
        <taxon>Archangiaceae</taxon>
        <taxon>Stigmatella</taxon>
    </lineage>
</organism>
<keyword evidence="1 8" id="KW-0808">Transferase</keyword>
<evidence type="ECO:0000256" key="2">
    <source>
        <dbReference type="ARBA" id="ARBA00022741"/>
    </source>
</evidence>
<dbReference type="EMBL" id="AAMD01000071">
    <property type="protein sequence ID" value="EAU65828.1"/>
    <property type="molecule type" value="Genomic_DNA"/>
</dbReference>
<dbReference type="PANTHER" id="PTHR43289">
    <property type="entry name" value="MITOGEN-ACTIVATED PROTEIN KINASE KINASE KINASE 20-RELATED"/>
    <property type="match status" value="1"/>
</dbReference>
<dbReference type="PANTHER" id="PTHR43289:SF6">
    <property type="entry name" value="SERINE_THREONINE-PROTEIN KINASE NEKL-3"/>
    <property type="match status" value="1"/>
</dbReference>
<dbReference type="GO" id="GO:0005524">
    <property type="term" value="F:ATP binding"/>
    <property type="evidence" value="ECO:0007669"/>
    <property type="project" value="UniProtKB-KW"/>
</dbReference>
<evidence type="ECO:0000313" key="9">
    <source>
        <dbReference type="Proteomes" id="UP000001351"/>
    </source>
</evidence>
<dbReference type="KEGG" id="sur:STAUR_6155"/>
<dbReference type="AlphaFoldDB" id="Q08ZA6"/>
<evidence type="ECO:0000256" key="4">
    <source>
        <dbReference type="ARBA" id="ARBA00022840"/>
    </source>
</evidence>
<evidence type="ECO:0000256" key="1">
    <source>
        <dbReference type="ARBA" id="ARBA00022679"/>
    </source>
</evidence>
<evidence type="ECO:0000313" key="10">
    <source>
        <dbReference type="Proteomes" id="UP000032702"/>
    </source>
</evidence>
<dbReference type="EC" id="2.7.11.1" evidence="8"/>
<accession>Q08ZA6</accession>
<dbReference type="STRING" id="378806.STAUR_6155"/>
<feature type="domain" description="Protein kinase" evidence="6">
    <location>
        <begin position="22"/>
        <end position="318"/>
    </location>
</feature>
<keyword evidence="2" id="KW-0547">Nucleotide-binding</keyword>
<name>Q08ZA6_STIAD</name>
<dbReference type="Proteomes" id="UP000032702">
    <property type="component" value="Unassembled WGS sequence"/>
</dbReference>
<dbReference type="RefSeq" id="WP_002614880.1">
    <property type="nucleotide sequence ID" value="NC_014623.1"/>
</dbReference>
<evidence type="ECO:0000256" key="5">
    <source>
        <dbReference type="SAM" id="MobiDB-lite"/>
    </source>
</evidence>
<gene>
    <name evidence="7" type="ordered locus">STAUR_6155</name>
    <name evidence="8" type="ORF">STIAU_6220</name>
</gene>
<keyword evidence="4" id="KW-0067">ATP-binding</keyword>
<evidence type="ECO:0000256" key="3">
    <source>
        <dbReference type="ARBA" id="ARBA00022777"/>
    </source>
</evidence>
<dbReference type="InterPro" id="IPR000719">
    <property type="entry name" value="Prot_kinase_dom"/>
</dbReference>
<dbReference type="Gene3D" id="1.10.510.10">
    <property type="entry name" value="Transferase(Phosphotransferase) domain 1"/>
    <property type="match status" value="1"/>
</dbReference>
<dbReference type="EMBL" id="CP002271">
    <property type="protein sequence ID" value="ADO73912.1"/>
    <property type="molecule type" value="Genomic_DNA"/>
</dbReference>
<dbReference type="GO" id="GO:0004674">
    <property type="term" value="F:protein serine/threonine kinase activity"/>
    <property type="evidence" value="ECO:0007669"/>
    <property type="project" value="UniProtKB-EC"/>
</dbReference>
<dbReference type="eggNOG" id="COG0515">
    <property type="taxonomic scope" value="Bacteria"/>
</dbReference>
<keyword evidence="9" id="KW-1185">Reference proteome</keyword>
<sequence>MPKGSFSVPRGAILFELDGIQYEFREDLGEVQPGISQFVGRQRVSGIETREVLIKAVGNDGGRGTKRLLLARARLEEEVRLAKYLDHPGIHRVFGLQKAEGTWYVVSERPRGNNLGTLINLVSECNHWYTPHFAMYIGARLADVLVYAHTAQDEQKRPLNIVHRAIDADHVFLDWKGIVRVSDFGLSLSDLPGRTPSTSQRLHGEGFYSSPEVLFGKRADARADLFSVGVVMLELATGKNLLYSPDEVTPRMKDSVTKSQLERVEQAIEWAQESGADEMVEDIIWRAAIYTQKDVERATQSLPAGMRSVLCKLLHPKLAKRYQTAGELVVALREQTGEVGFGPADAVKELETTVEEASASLAESGLKTPRASKRLGEYTTSG</sequence>
<evidence type="ECO:0000313" key="7">
    <source>
        <dbReference type="EMBL" id="ADO73912.1"/>
    </source>
</evidence>
<feature type="region of interest" description="Disordered" evidence="5">
    <location>
        <begin position="359"/>
        <end position="382"/>
    </location>
</feature>
<dbReference type="Pfam" id="PF00069">
    <property type="entry name" value="Pkinase"/>
    <property type="match status" value="1"/>
</dbReference>
<proteinExistence type="predicted"/>
<reference evidence="7 9" key="2">
    <citation type="journal article" date="2011" name="Mol. Biol. Evol.">
        <title>Comparative genomic analysis of fruiting body formation in Myxococcales.</title>
        <authorList>
            <person name="Huntley S."/>
            <person name="Hamann N."/>
            <person name="Wegener-Feldbrugge S."/>
            <person name="Treuner-Lange A."/>
            <person name="Kube M."/>
            <person name="Reinhardt R."/>
            <person name="Klages S."/>
            <person name="Muller R."/>
            <person name="Ronning C.M."/>
            <person name="Nierman W.C."/>
            <person name="Sogaard-Andersen L."/>
        </authorList>
    </citation>
    <scope>NUCLEOTIDE SEQUENCE [LARGE SCALE GENOMIC DNA]</scope>
    <source>
        <strain evidence="7 9">DW4/3-1</strain>
    </source>
</reference>
<keyword evidence="3 8" id="KW-0418">Kinase</keyword>
<dbReference type="HOGENOM" id="CLU_000288_147_1_7"/>